<dbReference type="RefSeq" id="WP_071564035.1">
    <property type="nucleotide sequence ID" value="NZ_CAESAQ020000028.1"/>
</dbReference>
<reference evidence="8 12" key="3">
    <citation type="submission" date="2017-11" db="EMBL/GenBank/DDBJ databases">
        <title>Genome sequence of the bacterial symbiont EPR9N from a vent mussel Bathymodiolus thermophilus.</title>
        <authorList>
            <person name="Won Y.-J."/>
        </authorList>
    </citation>
    <scope>NUCLEOTIDE SEQUENCE [LARGE SCALE GENOMIC DNA]</scope>
    <source>
        <strain evidence="8 12">EPR9N</strain>
    </source>
</reference>
<evidence type="ECO:0000313" key="8">
    <source>
        <dbReference type="EMBL" id="AYQ56424.1"/>
    </source>
</evidence>
<reference evidence="11" key="1">
    <citation type="submission" date="2016-09" db="EMBL/GenBank/DDBJ databases">
        <title>Genome Sequence of Bathymodiolus thermophilus sulfur-oxidizing gill endosymbiont.</title>
        <authorList>
            <person name="Ponnudurai R."/>
            <person name="Kleiner M."/>
            <person name="Sayavedra L."/>
            <person name="Thuermer A."/>
            <person name="Felbeck H."/>
            <person name="Schlueter R."/>
            <person name="Schweder T."/>
            <person name="Markert S."/>
        </authorList>
    </citation>
    <scope>NUCLEOTIDE SEQUENCE [LARGE SCALE GENOMIC DNA]</scope>
    <source>
        <strain evidence="11">BAT/CrabSpa'14</strain>
    </source>
</reference>
<evidence type="ECO:0000313" key="10">
    <source>
        <dbReference type="EMBL" id="OIR24903.1"/>
    </source>
</evidence>
<keyword evidence="13" id="KW-1185">Reference proteome</keyword>
<accession>A0A1J5UKW9</accession>
<name>A0A1J5UKW9_9GAMM</name>
<evidence type="ECO:0000256" key="3">
    <source>
        <dbReference type="ARBA" id="ARBA00023004"/>
    </source>
</evidence>
<keyword evidence="1" id="KW-0001">2Fe-2S</keyword>
<evidence type="ECO:0000313" key="13">
    <source>
        <dbReference type="Proteomes" id="UP000643672"/>
    </source>
</evidence>
<reference evidence="10" key="2">
    <citation type="journal article" date="2017" name="Stand. Genomic Sci.">
        <title>Genome sequence of the sulfur-oxidizing Bathymodiolus thermophilus gill endosymbiont.</title>
        <authorList>
            <person name="Ponnudurai R."/>
            <person name="Sayavedra L."/>
            <person name="Kleiner M."/>
            <person name="Heiden S.E."/>
            <person name="Thurmer A."/>
            <person name="Felbeck H."/>
            <person name="Schluter R."/>
            <person name="Sievert S.M."/>
            <person name="Daniel R."/>
            <person name="Schweder T."/>
            <person name="Markert S."/>
        </authorList>
    </citation>
    <scope>NUCLEOTIDE SEQUENCE</scope>
    <source>
        <strain evidence="10">BAT/CrabSpa'14</strain>
    </source>
</reference>
<evidence type="ECO:0000313" key="12">
    <source>
        <dbReference type="Proteomes" id="UP000278334"/>
    </source>
</evidence>
<evidence type="ECO:0000256" key="2">
    <source>
        <dbReference type="ARBA" id="ARBA00022723"/>
    </source>
</evidence>
<evidence type="ECO:0000313" key="11">
    <source>
        <dbReference type="Proteomes" id="UP000182798"/>
    </source>
</evidence>
<dbReference type="EMBL" id="CAESAQ020000028">
    <property type="protein sequence ID" value="CAB5496312.1"/>
    <property type="molecule type" value="Genomic_DNA"/>
</dbReference>
<dbReference type="GO" id="GO:0051537">
    <property type="term" value="F:2 iron, 2 sulfur cluster binding"/>
    <property type="evidence" value="ECO:0007669"/>
    <property type="project" value="UniProtKB-KW"/>
</dbReference>
<sequence>MWVKALDSAPKEGTMLKATVKGNKVFITLNNGLLYAADNRCPHEDIELTLGCLKGNRIKCSLHGFSFDLTTGDSSQVDVDDLRVYPVKQENNKIYINI</sequence>
<dbReference type="OrthoDB" id="9800167at2"/>
<dbReference type="PROSITE" id="PS51296">
    <property type="entry name" value="RIESKE"/>
    <property type="match status" value="1"/>
</dbReference>
<proteinExistence type="inferred from homology"/>
<dbReference type="PANTHER" id="PTHR21496">
    <property type="entry name" value="FERREDOXIN-RELATED"/>
    <property type="match status" value="1"/>
</dbReference>
<dbReference type="SUPFAM" id="SSF50022">
    <property type="entry name" value="ISP domain"/>
    <property type="match status" value="1"/>
</dbReference>
<dbReference type="EMBL" id="CP024634">
    <property type="protein sequence ID" value="AYQ56424.1"/>
    <property type="molecule type" value="Genomic_DNA"/>
</dbReference>
<dbReference type="GO" id="GO:0046872">
    <property type="term" value="F:metal ion binding"/>
    <property type="evidence" value="ECO:0007669"/>
    <property type="project" value="UniProtKB-KW"/>
</dbReference>
<dbReference type="KEGG" id="bthg:MS2017_0693"/>
<evidence type="ECO:0000256" key="1">
    <source>
        <dbReference type="ARBA" id="ARBA00022714"/>
    </source>
</evidence>
<dbReference type="Proteomes" id="UP000643672">
    <property type="component" value="Unassembled WGS sequence"/>
</dbReference>
<dbReference type="InterPro" id="IPR017941">
    <property type="entry name" value="Rieske_2Fe-2S"/>
</dbReference>
<dbReference type="Gene3D" id="2.102.10.10">
    <property type="entry name" value="Rieske [2Fe-2S] iron-sulphur domain"/>
    <property type="match status" value="1"/>
</dbReference>
<dbReference type="EMBL" id="MIQH01000475">
    <property type="protein sequence ID" value="OIR24903.1"/>
    <property type="molecule type" value="Genomic_DNA"/>
</dbReference>
<dbReference type="Proteomes" id="UP000278334">
    <property type="component" value="Chromosome"/>
</dbReference>
<dbReference type="Proteomes" id="UP000182798">
    <property type="component" value="Unassembled WGS sequence"/>
</dbReference>
<keyword evidence="3" id="KW-0408">Iron</keyword>
<gene>
    <name evidence="10" type="ORF">BGC33_12065</name>
    <name evidence="8" type="ORF">MS2017_0693</name>
    <name evidence="9" type="ORF">THERMOS_482</name>
</gene>
<protein>
    <submittedName>
        <fullName evidence="10">(2Fe-2S)-binding protein</fullName>
    </submittedName>
    <submittedName>
        <fullName evidence="9">Ferredoxin</fullName>
    </submittedName>
    <submittedName>
        <fullName evidence="8">Rieske (2Fe-2S) domain protein</fullName>
    </submittedName>
</protein>
<evidence type="ECO:0000259" key="7">
    <source>
        <dbReference type="PROSITE" id="PS51296"/>
    </source>
</evidence>
<evidence type="ECO:0000313" key="9">
    <source>
        <dbReference type="EMBL" id="CAB5496312.1"/>
    </source>
</evidence>
<evidence type="ECO:0000256" key="6">
    <source>
        <dbReference type="ARBA" id="ARBA00038001"/>
    </source>
</evidence>
<comment type="cofactor">
    <cofactor evidence="5">
        <name>[2Fe-2S] cluster</name>
        <dbReference type="ChEBI" id="CHEBI:190135"/>
    </cofactor>
</comment>
<comment type="similarity">
    <text evidence="6">Belongs to the bacterial ring-hydroxylating dioxygenase ferredoxin component family.</text>
</comment>
<organism evidence="10 11">
    <name type="scientific">Bathymodiolus thermophilus thioautotrophic gill symbiont</name>
    <dbReference type="NCBI Taxonomy" id="2360"/>
    <lineage>
        <taxon>Bacteria</taxon>
        <taxon>Pseudomonadati</taxon>
        <taxon>Pseudomonadota</taxon>
        <taxon>Gammaproteobacteria</taxon>
        <taxon>sulfur-oxidizing symbionts</taxon>
    </lineage>
</organism>
<dbReference type="PANTHER" id="PTHR21496:SF0">
    <property type="entry name" value="RIESKE DOMAIN-CONTAINING PROTEIN"/>
    <property type="match status" value="1"/>
</dbReference>
<dbReference type="AlphaFoldDB" id="A0A1J5UKW9"/>
<evidence type="ECO:0000256" key="4">
    <source>
        <dbReference type="ARBA" id="ARBA00023014"/>
    </source>
</evidence>
<dbReference type="InterPro" id="IPR036922">
    <property type="entry name" value="Rieske_2Fe-2S_sf"/>
</dbReference>
<evidence type="ECO:0000256" key="5">
    <source>
        <dbReference type="ARBA" id="ARBA00034078"/>
    </source>
</evidence>
<feature type="domain" description="Rieske" evidence="7">
    <location>
        <begin position="2"/>
        <end position="96"/>
    </location>
</feature>
<dbReference type="Pfam" id="PF00355">
    <property type="entry name" value="Rieske"/>
    <property type="match status" value="1"/>
</dbReference>
<keyword evidence="2" id="KW-0479">Metal-binding</keyword>
<reference evidence="9 13" key="4">
    <citation type="submission" date="2020-05" db="EMBL/GenBank/DDBJ databases">
        <authorList>
            <person name="Petersen J."/>
            <person name="Sayavedra L."/>
        </authorList>
    </citation>
    <scope>NUCLEOTIDE SEQUENCE [LARGE SCALE GENOMIC DNA]</scope>
    <source>
        <strain evidence="9">B thermophilus SOXS</strain>
    </source>
</reference>
<keyword evidence="4" id="KW-0411">Iron-sulfur</keyword>